<sequence length="77" mass="7951">MSTVPCNLLAGGPCNLSRCGYSGGQCQTFIIIISSAIGPPLLNIGLPLSFPEIPVGGDLHPASSGDLYKVVCPRLRP</sequence>
<dbReference type="Proteomes" id="UP000249218">
    <property type="component" value="Unassembled WGS sequence"/>
</dbReference>
<accession>A0A2W1C418</accession>
<evidence type="ECO:0000313" key="1">
    <source>
        <dbReference type="EMBL" id="PZC78913.1"/>
    </source>
</evidence>
<protein>
    <submittedName>
        <fullName evidence="1">Uncharacterized protein</fullName>
    </submittedName>
</protein>
<evidence type="ECO:0000313" key="2">
    <source>
        <dbReference type="Proteomes" id="UP000249218"/>
    </source>
</evidence>
<dbReference type="EMBL" id="KZ149893">
    <property type="protein sequence ID" value="PZC78913.1"/>
    <property type="molecule type" value="Genomic_DNA"/>
</dbReference>
<dbReference type="AlphaFoldDB" id="A0A2W1C418"/>
<proteinExistence type="predicted"/>
<reference evidence="1 2" key="1">
    <citation type="journal article" date="2017" name="BMC Biol.">
        <title>Genomic innovations, transcriptional plasticity and gene loss underlying the evolution and divergence of two highly polyphagous and invasive Helicoverpa pest species.</title>
        <authorList>
            <person name="Pearce S.L."/>
            <person name="Clarke D.F."/>
            <person name="East P.D."/>
            <person name="Elfekih S."/>
            <person name="Gordon K.H."/>
            <person name="Jermiin L.S."/>
            <person name="McGaughran A."/>
            <person name="Oakeshott J.G."/>
            <person name="Papanikolaou A."/>
            <person name="Perera O.P."/>
            <person name="Rane R.V."/>
            <person name="Richards S."/>
            <person name="Tay W.T."/>
            <person name="Walsh T.K."/>
            <person name="Anderson A."/>
            <person name="Anderson C.J."/>
            <person name="Asgari S."/>
            <person name="Board P.G."/>
            <person name="Bretschneider A."/>
            <person name="Campbell P.M."/>
            <person name="Chertemps T."/>
            <person name="Christeller J.T."/>
            <person name="Coppin C.W."/>
            <person name="Downes S.J."/>
            <person name="Duan G."/>
            <person name="Farnsworth C.A."/>
            <person name="Good R.T."/>
            <person name="Han L.B."/>
            <person name="Han Y.C."/>
            <person name="Hatje K."/>
            <person name="Horne I."/>
            <person name="Huang Y.P."/>
            <person name="Hughes D.S."/>
            <person name="Jacquin-Joly E."/>
            <person name="James W."/>
            <person name="Jhangiani S."/>
            <person name="Kollmar M."/>
            <person name="Kuwar S.S."/>
            <person name="Li S."/>
            <person name="Liu N.Y."/>
            <person name="Maibeche M.T."/>
            <person name="Miller J.R."/>
            <person name="Montagne N."/>
            <person name="Perry T."/>
            <person name="Qu J."/>
            <person name="Song S.V."/>
            <person name="Sutton G.G."/>
            <person name="Vogel H."/>
            <person name="Walenz B.P."/>
            <person name="Xu W."/>
            <person name="Zhang H.J."/>
            <person name="Zou Z."/>
            <person name="Batterham P."/>
            <person name="Edwards O.R."/>
            <person name="Feyereisen R."/>
            <person name="Gibbs R.A."/>
            <person name="Heckel D.G."/>
            <person name="McGrath A."/>
            <person name="Robin C."/>
            <person name="Scherer S.E."/>
            <person name="Worley K.C."/>
            <person name="Wu Y.D."/>
        </authorList>
    </citation>
    <scope>NUCLEOTIDE SEQUENCE [LARGE SCALE GENOMIC DNA]</scope>
    <source>
        <strain evidence="1">Harm_GR_Male_#8</strain>
        <tissue evidence="1">Whole organism</tissue>
    </source>
</reference>
<name>A0A2W1C418_HELAM</name>
<gene>
    <name evidence="1" type="primary">HaOG217003</name>
    <name evidence="1" type="ORF">B5X24_HaOG217003</name>
</gene>
<organism evidence="1 2">
    <name type="scientific">Helicoverpa armigera</name>
    <name type="common">Cotton bollworm</name>
    <name type="synonym">Heliothis armigera</name>
    <dbReference type="NCBI Taxonomy" id="29058"/>
    <lineage>
        <taxon>Eukaryota</taxon>
        <taxon>Metazoa</taxon>
        <taxon>Ecdysozoa</taxon>
        <taxon>Arthropoda</taxon>
        <taxon>Hexapoda</taxon>
        <taxon>Insecta</taxon>
        <taxon>Pterygota</taxon>
        <taxon>Neoptera</taxon>
        <taxon>Endopterygota</taxon>
        <taxon>Lepidoptera</taxon>
        <taxon>Glossata</taxon>
        <taxon>Ditrysia</taxon>
        <taxon>Noctuoidea</taxon>
        <taxon>Noctuidae</taxon>
        <taxon>Heliothinae</taxon>
        <taxon>Helicoverpa</taxon>
    </lineage>
</organism>
<keyword evidence="2" id="KW-1185">Reference proteome</keyword>